<comment type="caution">
    <text evidence="9">The sequence shown here is derived from an EMBL/GenBank/DDBJ whole genome shotgun (WGS) entry which is preliminary data.</text>
</comment>
<evidence type="ECO:0000259" key="8">
    <source>
        <dbReference type="Pfam" id="PF20684"/>
    </source>
</evidence>
<proteinExistence type="inferred from homology"/>
<sequence length="387" mass="42648">MELLPSPEDKRRQDGLLITSVVMTAMAAIFVILRCTSRFILIRTPGPDDYFIIGAMALTIGYLVNLFILKQHHLGFPMAMLSLNDMESFIKVTLAIQVMYYANIFCIKTSICLTYLRFAVSKNFRVLCYATIAVHSVFFVICVLVTCLQCRPLEKMWDLTGTAGGSCINTTAFFYSTSTFNIITDIWILALPYKTLRSIQRPTREKIALFCIFGVGSFAAAASIVRLHTIYIYTLAEDPFRDGVAINLWSIIEVTIAISCASVSAMKPLFSSKQRRLTWKLKSSSSGTGSGNTAKYMRSNASNGPRQRARLASIDESSVKGLGNLTMVSATGDEPESWAVPESLRQPPPVTAGSSGHGRAEWENMELTFITSGPETKGTGLEQGRNS</sequence>
<comment type="similarity">
    <text evidence="5">Belongs to the SAT4 family.</text>
</comment>
<feature type="transmembrane region" description="Helical" evidence="7">
    <location>
        <begin position="89"/>
        <end position="116"/>
    </location>
</feature>
<evidence type="ECO:0000256" key="3">
    <source>
        <dbReference type="ARBA" id="ARBA00022989"/>
    </source>
</evidence>
<feature type="transmembrane region" description="Helical" evidence="7">
    <location>
        <begin position="15"/>
        <end position="37"/>
    </location>
</feature>
<feature type="transmembrane region" description="Helical" evidence="7">
    <location>
        <begin position="49"/>
        <end position="69"/>
    </location>
</feature>
<evidence type="ECO:0000256" key="2">
    <source>
        <dbReference type="ARBA" id="ARBA00022692"/>
    </source>
</evidence>
<keyword evidence="4 7" id="KW-0472">Membrane</keyword>
<dbReference type="GO" id="GO:0016020">
    <property type="term" value="C:membrane"/>
    <property type="evidence" value="ECO:0007669"/>
    <property type="project" value="UniProtKB-SubCell"/>
</dbReference>
<dbReference type="Proteomes" id="UP001321760">
    <property type="component" value="Unassembled WGS sequence"/>
</dbReference>
<reference evidence="9" key="2">
    <citation type="submission" date="2023-05" db="EMBL/GenBank/DDBJ databases">
        <authorList>
            <consortium name="Lawrence Berkeley National Laboratory"/>
            <person name="Steindorff A."/>
            <person name="Hensen N."/>
            <person name="Bonometti L."/>
            <person name="Westerberg I."/>
            <person name="Brannstrom I.O."/>
            <person name="Guillou S."/>
            <person name="Cros-Aarteil S."/>
            <person name="Calhoun S."/>
            <person name="Haridas S."/>
            <person name="Kuo A."/>
            <person name="Mondo S."/>
            <person name="Pangilinan J."/>
            <person name="Riley R."/>
            <person name="Labutti K."/>
            <person name="Andreopoulos B."/>
            <person name="Lipzen A."/>
            <person name="Chen C."/>
            <person name="Yanf M."/>
            <person name="Daum C."/>
            <person name="Ng V."/>
            <person name="Clum A."/>
            <person name="Ohm R."/>
            <person name="Martin F."/>
            <person name="Silar P."/>
            <person name="Natvig D."/>
            <person name="Lalanne C."/>
            <person name="Gautier V."/>
            <person name="Ament-Velasquez S.L."/>
            <person name="Kruys A."/>
            <person name="Hutchinson M.I."/>
            <person name="Powell A.J."/>
            <person name="Barry K."/>
            <person name="Miller A.N."/>
            <person name="Grigoriev I.V."/>
            <person name="Debuchy R."/>
            <person name="Gladieux P."/>
            <person name="Thoren M.H."/>
            <person name="Johannesson H."/>
        </authorList>
    </citation>
    <scope>NUCLEOTIDE SEQUENCE</scope>
    <source>
        <strain evidence="9">PSN243</strain>
    </source>
</reference>
<dbReference type="AlphaFoldDB" id="A0AAV9GEV0"/>
<evidence type="ECO:0000256" key="7">
    <source>
        <dbReference type="SAM" id="Phobius"/>
    </source>
</evidence>
<reference evidence="9" key="1">
    <citation type="journal article" date="2023" name="Mol. Phylogenet. Evol.">
        <title>Genome-scale phylogeny and comparative genomics of the fungal order Sordariales.</title>
        <authorList>
            <person name="Hensen N."/>
            <person name="Bonometti L."/>
            <person name="Westerberg I."/>
            <person name="Brannstrom I.O."/>
            <person name="Guillou S."/>
            <person name="Cros-Aarteil S."/>
            <person name="Calhoun S."/>
            <person name="Haridas S."/>
            <person name="Kuo A."/>
            <person name="Mondo S."/>
            <person name="Pangilinan J."/>
            <person name="Riley R."/>
            <person name="LaButti K."/>
            <person name="Andreopoulos B."/>
            <person name="Lipzen A."/>
            <person name="Chen C."/>
            <person name="Yan M."/>
            <person name="Daum C."/>
            <person name="Ng V."/>
            <person name="Clum A."/>
            <person name="Steindorff A."/>
            <person name="Ohm R.A."/>
            <person name="Martin F."/>
            <person name="Silar P."/>
            <person name="Natvig D.O."/>
            <person name="Lalanne C."/>
            <person name="Gautier V."/>
            <person name="Ament-Velasquez S.L."/>
            <person name="Kruys A."/>
            <person name="Hutchinson M.I."/>
            <person name="Powell A.J."/>
            <person name="Barry K."/>
            <person name="Miller A.N."/>
            <person name="Grigoriev I.V."/>
            <person name="Debuchy R."/>
            <person name="Gladieux P."/>
            <person name="Hiltunen Thoren M."/>
            <person name="Johannesson H."/>
        </authorList>
    </citation>
    <scope>NUCLEOTIDE SEQUENCE</scope>
    <source>
        <strain evidence="9">PSN243</strain>
    </source>
</reference>
<dbReference type="PANTHER" id="PTHR33048:SF123">
    <property type="entry name" value="INTEGRAL MEMBRANE PROTEIN"/>
    <property type="match status" value="1"/>
</dbReference>
<feature type="transmembrane region" description="Helical" evidence="7">
    <location>
        <begin position="172"/>
        <end position="195"/>
    </location>
</feature>
<feature type="transmembrane region" description="Helical" evidence="7">
    <location>
        <begin position="128"/>
        <end position="152"/>
    </location>
</feature>
<dbReference type="InterPro" id="IPR052337">
    <property type="entry name" value="SAT4-like"/>
</dbReference>
<evidence type="ECO:0000256" key="4">
    <source>
        <dbReference type="ARBA" id="ARBA00023136"/>
    </source>
</evidence>
<gene>
    <name evidence="9" type="ORF">QBC34DRAFT_147142</name>
</gene>
<dbReference type="Pfam" id="PF20684">
    <property type="entry name" value="Fung_rhodopsin"/>
    <property type="match status" value="1"/>
</dbReference>
<accession>A0AAV9GEV0</accession>
<feature type="transmembrane region" description="Helical" evidence="7">
    <location>
        <begin position="246"/>
        <end position="266"/>
    </location>
</feature>
<evidence type="ECO:0000313" key="9">
    <source>
        <dbReference type="EMBL" id="KAK4446628.1"/>
    </source>
</evidence>
<evidence type="ECO:0000313" key="10">
    <source>
        <dbReference type="Proteomes" id="UP001321760"/>
    </source>
</evidence>
<dbReference type="EMBL" id="MU865955">
    <property type="protein sequence ID" value="KAK4446628.1"/>
    <property type="molecule type" value="Genomic_DNA"/>
</dbReference>
<keyword evidence="3 7" id="KW-1133">Transmembrane helix</keyword>
<evidence type="ECO:0000256" key="5">
    <source>
        <dbReference type="ARBA" id="ARBA00038359"/>
    </source>
</evidence>
<evidence type="ECO:0000256" key="6">
    <source>
        <dbReference type="SAM" id="MobiDB-lite"/>
    </source>
</evidence>
<feature type="transmembrane region" description="Helical" evidence="7">
    <location>
        <begin position="207"/>
        <end position="234"/>
    </location>
</feature>
<evidence type="ECO:0000256" key="1">
    <source>
        <dbReference type="ARBA" id="ARBA00004141"/>
    </source>
</evidence>
<keyword evidence="10" id="KW-1185">Reference proteome</keyword>
<keyword evidence="2 7" id="KW-0812">Transmembrane</keyword>
<protein>
    <recommendedName>
        <fullName evidence="8">Rhodopsin domain-containing protein</fullName>
    </recommendedName>
</protein>
<feature type="region of interest" description="Disordered" evidence="6">
    <location>
        <begin position="281"/>
        <end position="313"/>
    </location>
</feature>
<dbReference type="PANTHER" id="PTHR33048">
    <property type="entry name" value="PTH11-LIKE INTEGRAL MEMBRANE PROTEIN (AFU_ORTHOLOGUE AFUA_5G11245)"/>
    <property type="match status" value="1"/>
</dbReference>
<organism evidence="9 10">
    <name type="scientific">Podospora aff. communis PSN243</name>
    <dbReference type="NCBI Taxonomy" id="3040156"/>
    <lineage>
        <taxon>Eukaryota</taxon>
        <taxon>Fungi</taxon>
        <taxon>Dikarya</taxon>
        <taxon>Ascomycota</taxon>
        <taxon>Pezizomycotina</taxon>
        <taxon>Sordariomycetes</taxon>
        <taxon>Sordariomycetidae</taxon>
        <taxon>Sordariales</taxon>
        <taxon>Podosporaceae</taxon>
        <taxon>Podospora</taxon>
    </lineage>
</organism>
<dbReference type="InterPro" id="IPR049326">
    <property type="entry name" value="Rhodopsin_dom_fungi"/>
</dbReference>
<feature type="domain" description="Rhodopsin" evidence="8">
    <location>
        <begin position="33"/>
        <end position="271"/>
    </location>
</feature>
<name>A0AAV9GEV0_9PEZI</name>
<comment type="subcellular location">
    <subcellularLocation>
        <location evidence="1">Membrane</location>
        <topology evidence="1">Multi-pass membrane protein</topology>
    </subcellularLocation>
</comment>
<feature type="region of interest" description="Disordered" evidence="6">
    <location>
        <begin position="333"/>
        <end position="387"/>
    </location>
</feature>